<dbReference type="SUPFAM" id="SSF49464">
    <property type="entry name" value="Carboxypeptidase regulatory domain-like"/>
    <property type="match status" value="1"/>
</dbReference>
<gene>
    <name evidence="7" type="ORF">EOD41_12070</name>
</gene>
<feature type="domain" description="TonB-dependent receptor-like beta-barrel" evidence="5">
    <location>
        <begin position="454"/>
        <end position="959"/>
    </location>
</feature>
<keyword evidence="7" id="KW-0675">Receptor</keyword>
<evidence type="ECO:0000259" key="5">
    <source>
        <dbReference type="Pfam" id="PF00593"/>
    </source>
</evidence>
<dbReference type="Gene3D" id="2.60.40.1120">
    <property type="entry name" value="Carboxypeptidase-like, regulatory domain"/>
    <property type="match status" value="1"/>
</dbReference>
<reference evidence="7 8" key="1">
    <citation type="submission" date="2019-01" db="EMBL/GenBank/DDBJ databases">
        <authorList>
            <person name="Chen W.-M."/>
        </authorList>
    </citation>
    <scope>NUCLEOTIDE SEQUENCE [LARGE SCALE GENOMIC DNA]</scope>
    <source>
        <strain evidence="7 8">YBJ-36</strain>
    </source>
</reference>
<dbReference type="AlphaFoldDB" id="A0A437MST5"/>
<evidence type="ECO:0000256" key="1">
    <source>
        <dbReference type="ARBA" id="ARBA00004442"/>
    </source>
</evidence>
<evidence type="ECO:0000256" key="4">
    <source>
        <dbReference type="RuleBase" id="RU003357"/>
    </source>
</evidence>
<dbReference type="Pfam" id="PF00593">
    <property type="entry name" value="TonB_dep_Rec_b-barrel"/>
    <property type="match status" value="1"/>
</dbReference>
<dbReference type="RefSeq" id="WP_127705174.1">
    <property type="nucleotide sequence ID" value="NZ_SACK01000004.1"/>
</dbReference>
<evidence type="ECO:0000256" key="3">
    <source>
        <dbReference type="ARBA" id="ARBA00023237"/>
    </source>
</evidence>
<keyword evidence="3" id="KW-0998">Cell outer membrane</keyword>
<dbReference type="Gene3D" id="2.40.170.20">
    <property type="entry name" value="TonB-dependent receptor, beta-barrel domain"/>
    <property type="match status" value="1"/>
</dbReference>
<dbReference type="PANTHER" id="PTHR40980:SF4">
    <property type="entry name" value="TONB-DEPENDENT RECEPTOR-LIKE BETA-BARREL DOMAIN-CONTAINING PROTEIN"/>
    <property type="match status" value="1"/>
</dbReference>
<dbReference type="Gene3D" id="2.170.130.10">
    <property type="entry name" value="TonB-dependent receptor, plug domain"/>
    <property type="match status" value="1"/>
</dbReference>
<keyword evidence="8" id="KW-1185">Reference proteome</keyword>
<dbReference type="Proteomes" id="UP000282759">
    <property type="component" value="Unassembled WGS sequence"/>
</dbReference>
<dbReference type="InterPro" id="IPR008969">
    <property type="entry name" value="CarboxyPept-like_regulatory"/>
</dbReference>
<dbReference type="InterPro" id="IPR036942">
    <property type="entry name" value="Beta-barrel_TonB_sf"/>
</dbReference>
<dbReference type="SUPFAM" id="SSF56935">
    <property type="entry name" value="Porins"/>
    <property type="match status" value="1"/>
</dbReference>
<dbReference type="InterPro" id="IPR037066">
    <property type="entry name" value="Plug_dom_sf"/>
</dbReference>
<organism evidence="7 8">
    <name type="scientific">Mucilaginibacter limnophilus</name>
    <dbReference type="NCBI Taxonomy" id="1932778"/>
    <lineage>
        <taxon>Bacteria</taxon>
        <taxon>Pseudomonadati</taxon>
        <taxon>Bacteroidota</taxon>
        <taxon>Sphingobacteriia</taxon>
        <taxon>Sphingobacteriales</taxon>
        <taxon>Sphingobacteriaceae</taxon>
        <taxon>Mucilaginibacter</taxon>
    </lineage>
</organism>
<sequence length="1019" mass="114983">MLFFYFQSLLTKFNKQAVVLAAVVMLPLCVLGSAGENFGAAFFQANGRIAGSVVDEKGVSFPGATVKIVGQTTGAQTSIDGTFSFSMKPGTYVVEISFISYETKRITDVVVKAGEVTSLNIALKPQTNNLKEVVITSSYNKSSTEGLYSKQKNSATITNGISAEQIAKTPDVNVGQSLKRISGLSTFDNKYVIVRGISERYNVATLDGTPLPSTDYSRRNFSFDLIPSEMIEGVTVVKTVTPDLPVGFAGGLVQVNTRDIPTKNFVNFSVGTGINDQSTGKDFLSTKRGKYDYWGFDDGTRKMAGYFRVTDGNASSGNNAEFTEQDFAFSRQFTNNWNLYRYKANPNRNYTLSLGQSYNLKNPSERIGFIASVNYRNTQTITEILNKRDLFLITPEQNTAFDQARVPAGSGKVYNFNTTFGGILNLGYRSKKNQISLRNSYSRIFSNPLTDVFGYDNDRGGVFIGPQYAPSTERIVTEPDFLSLLQNKLQGEHQLGTVKVNWDISRTTIDRQRKDMLRRQLENDNQQYGSYFHDIVDADGATVFPASRQTFNLKQTDYNWMTSASRYIIKEGDFANILKIGYIGFSKKQENSFITAYLRPTTAAAAAEFNSSKFQLEDVYNDELFGPGKLVYQVDPFGLNEYQGTSKFHAGYAMLDQKFWGRLRFIGGLRVEYFKLFLIDDAISSVNSLFQPGVKLVPSERDRDKEWQFLPSANLTYSLTDEINLRAAYSQSMVRPEFNERSLSSNFNADLQADVTGSIVVSTKTSSYDFRAEWFPGSGEVLSVGAFYKYLDRPLELVRQNAQALYIYNNSNWAKSYGLEAEVRKKLGFINDDLPILQQFTVFSNVTFLRSKVEAVYSPRAVQIDPENDPLLYQLQYETDRQTRPLYGQTPFLLNAGFEYNGEIFGLNIVHNHSGRKFFILTNNISLNEYEAPYDQTDIQLNANVFRKKGKIRFNLGNLFNNVNFFYNSQNSYDYIDPADPTKGQALRPGFTDNYEKGDFITFRRKYGRTFTMSFSYTF</sequence>
<dbReference type="PANTHER" id="PTHR40980">
    <property type="entry name" value="PLUG DOMAIN-CONTAINING PROTEIN"/>
    <property type="match status" value="1"/>
</dbReference>
<dbReference type="InterPro" id="IPR012910">
    <property type="entry name" value="Plug_dom"/>
</dbReference>
<dbReference type="EMBL" id="SACK01000004">
    <property type="protein sequence ID" value="RVU00724.1"/>
    <property type="molecule type" value="Genomic_DNA"/>
</dbReference>
<evidence type="ECO:0000259" key="6">
    <source>
        <dbReference type="Pfam" id="PF07715"/>
    </source>
</evidence>
<feature type="domain" description="TonB-dependent receptor plug" evidence="6">
    <location>
        <begin position="152"/>
        <end position="239"/>
    </location>
</feature>
<dbReference type="Pfam" id="PF13620">
    <property type="entry name" value="CarboxypepD_reg"/>
    <property type="match status" value="1"/>
</dbReference>
<protein>
    <submittedName>
        <fullName evidence="7">TonB-dependent receptor</fullName>
    </submittedName>
</protein>
<name>A0A437MST5_9SPHI</name>
<keyword evidence="2 4" id="KW-0472">Membrane</keyword>
<keyword evidence="4" id="KW-0798">TonB box</keyword>
<dbReference type="GO" id="GO:0009279">
    <property type="term" value="C:cell outer membrane"/>
    <property type="evidence" value="ECO:0007669"/>
    <property type="project" value="UniProtKB-SubCell"/>
</dbReference>
<evidence type="ECO:0000313" key="7">
    <source>
        <dbReference type="EMBL" id="RVU00724.1"/>
    </source>
</evidence>
<dbReference type="Pfam" id="PF07715">
    <property type="entry name" value="Plug"/>
    <property type="match status" value="1"/>
</dbReference>
<dbReference type="InterPro" id="IPR000531">
    <property type="entry name" value="Beta-barrel_TonB"/>
</dbReference>
<comment type="caution">
    <text evidence="7">The sequence shown here is derived from an EMBL/GenBank/DDBJ whole genome shotgun (WGS) entry which is preliminary data.</text>
</comment>
<accession>A0A437MST5</accession>
<comment type="similarity">
    <text evidence="4">Belongs to the TonB-dependent receptor family.</text>
</comment>
<comment type="subcellular location">
    <subcellularLocation>
        <location evidence="1 4">Cell outer membrane</location>
    </subcellularLocation>
</comment>
<evidence type="ECO:0000256" key="2">
    <source>
        <dbReference type="ARBA" id="ARBA00023136"/>
    </source>
</evidence>
<proteinExistence type="inferred from homology"/>
<dbReference type="OrthoDB" id="9768470at2"/>
<evidence type="ECO:0000313" key="8">
    <source>
        <dbReference type="Proteomes" id="UP000282759"/>
    </source>
</evidence>